<dbReference type="PANTHER" id="PTHR39434:SF1">
    <property type="entry name" value="VOC DOMAIN-CONTAINING PROTEIN"/>
    <property type="match status" value="1"/>
</dbReference>
<dbReference type="InterPro" id="IPR004360">
    <property type="entry name" value="Glyas_Fos-R_dOase_dom"/>
</dbReference>
<dbReference type="InterPro" id="IPR029068">
    <property type="entry name" value="Glyas_Bleomycin-R_OHBP_Dase"/>
</dbReference>
<evidence type="ECO:0000313" key="2">
    <source>
        <dbReference type="EMBL" id="TYA74920.1"/>
    </source>
</evidence>
<dbReference type="PROSITE" id="PS51819">
    <property type="entry name" value="VOC"/>
    <property type="match status" value="1"/>
</dbReference>
<dbReference type="SUPFAM" id="SSF54593">
    <property type="entry name" value="Glyoxalase/Bleomycin resistance protein/Dihydroxybiphenyl dioxygenase"/>
    <property type="match status" value="1"/>
</dbReference>
<dbReference type="AlphaFoldDB" id="A0A5D0HVQ9"/>
<accession>A0A5D0HVQ9</accession>
<dbReference type="Pfam" id="PF00903">
    <property type="entry name" value="Glyoxalase"/>
    <property type="match status" value="1"/>
</dbReference>
<dbReference type="Gene3D" id="3.10.180.10">
    <property type="entry name" value="2,3-Dihydroxybiphenyl 1,2-Dioxygenase, domain 1"/>
    <property type="match status" value="1"/>
</dbReference>
<evidence type="ECO:0000313" key="3">
    <source>
        <dbReference type="Proteomes" id="UP000323930"/>
    </source>
</evidence>
<comment type="caution">
    <text evidence="2">The sequence shown here is derived from an EMBL/GenBank/DDBJ whole genome shotgun (WGS) entry which is preliminary data.</text>
</comment>
<name>A0A5D0HVQ9_9FLAO</name>
<organism evidence="2 3">
    <name type="scientific">Seonamhaeicola marinus</name>
    <dbReference type="NCBI Taxonomy" id="1912246"/>
    <lineage>
        <taxon>Bacteria</taxon>
        <taxon>Pseudomonadati</taxon>
        <taxon>Bacteroidota</taxon>
        <taxon>Flavobacteriia</taxon>
        <taxon>Flavobacteriales</taxon>
        <taxon>Flavobacteriaceae</taxon>
    </lineage>
</organism>
<proteinExistence type="predicted"/>
<dbReference type="InterPro" id="IPR037523">
    <property type="entry name" value="VOC_core"/>
</dbReference>
<feature type="domain" description="VOC" evidence="1">
    <location>
        <begin position="3"/>
        <end position="128"/>
    </location>
</feature>
<sequence length="137" mass="16086">MKSQFHLALPCENINETKKFYSEILGMPLGRHTDKWVDVNLYNNQLTFTESGSFDFKYKNYKLEDNILPSFHFGVIVSIEAWGTLYKKLLQSNQEVTTEVTFMENKVGEHLSFFITDPNGYMIEFKSFKSKKEIFET</sequence>
<dbReference type="OrthoDB" id="793940at2"/>
<protein>
    <submittedName>
        <fullName evidence="2">Bleomycin resistance protein</fullName>
    </submittedName>
</protein>
<dbReference type="PANTHER" id="PTHR39434">
    <property type="match status" value="1"/>
</dbReference>
<gene>
    <name evidence="2" type="ORF">FUA24_16605</name>
</gene>
<dbReference type="EMBL" id="VSDQ01000679">
    <property type="protein sequence ID" value="TYA74920.1"/>
    <property type="molecule type" value="Genomic_DNA"/>
</dbReference>
<reference evidence="2 3" key="1">
    <citation type="submission" date="2019-08" db="EMBL/GenBank/DDBJ databases">
        <title>Seonamhaeicola sediminis sp. nov., isolated from marine sediment.</title>
        <authorList>
            <person name="Cao W.R."/>
        </authorList>
    </citation>
    <scope>NUCLEOTIDE SEQUENCE [LARGE SCALE GENOMIC DNA]</scope>
    <source>
        <strain evidence="2 3">B011</strain>
    </source>
</reference>
<keyword evidence="3" id="KW-1185">Reference proteome</keyword>
<dbReference type="Proteomes" id="UP000323930">
    <property type="component" value="Unassembled WGS sequence"/>
</dbReference>
<dbReference type="RefSeq" id="WP_148544165.1">
    <property type="nucleotide sequence ID" value="NZ_VSDQ01000679.1"/>
</dbReference>
<evidence type="ECO:0000259" key="1">
    <source>
        <dbReference type="PROSITE" id="PS51819"/>
    </source>
</evidence>